<dbReference type="InterPro" id="IPR036718">
    <property type="entry name" value="H-AmDH_asu_dom2_sf"/>
</dbReference>
<dbReference type="Pfam" id="PF09099">
    <property type="entry name" value="Qn_am_d_aIII"/>
    <property type="match status" value="1"/>
</dbReference>
<dbReference type="InterPro" id="IPR013783">
    <property type="entry name" value="Ig-like_fold"/>
</dbReference>
<dbReference type="InterPro" id="IPR015183">
    <property type="entry name" value="QH-AmDH_asu_dom_III"/>
</dbReference>
<dbReference type="InterPro" id="IPR036909">
    <property type="entry name" value="Cyt_c-like_dom_sf"/>
</dbReference>
<sequence>MMADRRISGFVIASLLSVALGVMLASCGEKDKGTGSAENGALARQGHEIIKTVCVGCHEANDKGLPSRIGGARKSPEGWEMTLVRMMTFHGVELTADQRRAVVKYLSETQGLAPSESAPYRYALERRTNIVEKAADPDLQVMCARCHSYARVALQRRDAEEWKLLANMHLGQWPTIEYQMLSRDRDWWVDASTEVPKKLSKLYPFTTKAWDDWKLAKKQKPEGRWRVVTYMPGASSNMQGQAQNYVDGILSVKSKGDDAYEVTYELASDGRTVMSGTYGALVYSGYEWRARGKFDGRDFREVAAMSPDGNSMSGRWFWHNANEVGGYIQAVRMDKHISRIMGLNGEGLKRGQMGDVTILGVGLEGTVDLGPGIAVETVSSSPERITVRATVAIDAPLGRRDIRVGKTERAEAIGVYDTIDRIVVTPGYGVARVGGGGGHVVPVSAQFEAVAYSNGPDKKPGTKDDYRIGLVQADWHTEPHDATAAKMKDQLFAGKITPQGRFLPSQAGPNPDRYMSAGNFGDLNVVASITGSETTVVGKSHLIVTSPRWNNPPIY</sequence>
<dbReference type="Pfam" id="PF14930">
    <property type="entry name" value="Qn_am_d_aII"/>
    <property type="match status" value="1"/>
</dbReference>
<dbReference type="InterPro" id="IPR015182">
    <property type="entry name" value="QH-AmDH_asu_heme-bd_dom"/>
</dbReference>
<proteinExistence type="predicted"/>
<reference evidence="5" key="1">
    <citation type="submission" date="2022-08" db="EMBL/GenBank/DDBJ databases">
        <authorList>
            <person name="Vandamme P."/>
            <person name="Hettiarachchi A."/>
            <person name="Peeters C."/>
            <person name="Cnockaert M."/>
            <person name="Carlier A."/>
        </authorList>
    </citation>
    <scope>NUCLEOTIDE SEQUENCE</scope>
    <source>
        <strain evidence="5">LMG 31809</strain>
    </source>
</reference>
<evidence type="ECO:0000313" key="6">
    <source>
        <dbReference type="Proteomes" id="UP001141619"/>
    </source>
</evidence>
<dbReference type="RefSeq" id="WP_274942291.1">
    <property type="nucleotide sequence ID" value="NZ_JANWOI010000001.1"/>
</dbReference>
<dbReference type="Pfam" id="PF09100">
    <property type="entry name" value="Qn_am_d_aIV"/>
    <property type="match status" value="1"/>
</dbReference>
<dbReference type="InterPro" id="IPR023887">
    <property type="entry name" value="QH-AmDH_asu"/>
</dbReference>
<feature type="domain" description="Quinohemoprotein amine dehydrogenase alpha subunit" evidence="2">
    <location>
        <begin position="346"/>
        <end position="417"/>
    </location>
</feature>
<dbReference type="SUPFAM" id="SSF81296">
    <property type="entry name" value="E set domains"/>
    <property type="match status" value="2"/>
</dbReference>
<organism evidence="5 6">
    <name type="scientific">Govanella unica</name>
    <dbReference type="NCBI Taxonomy" id="2975056"/>
    <lineage>
        <taxon>Bacteria</taxon>
        <taxon>Pseudomonadati</taxon>
        <taxon>Pseudomonadota</taxon>
        <taxon>Alphaproteobacteria</taxon>
        <taxon>Emcibacterales</taxon>
        <taxon>Govanellaceae</taxon>
        <taxon>Govanella</taxon>
    </lineage>
</organism>
<dbReference type="Pfam" id="PF09098">
    <property type="entry name" value="Dehyd-heme_bind"/>
    <property type="match status" value="1"/>
</dbReference>
<gene>
    <name evidence="5" type="primary">peaA</name>
    <name evidence="5" type="ORF">NYP16_01255</name>
</gene>
<comment type="caution">
    <text evidence="5">The sequence shown here is derived from an EMBL/GenBank/DDBJ whole genome shotgun (WGS) entry which is preliminary data.</text>
</comment>
<protein>
    <submittedName>
        <fullName evidence="5">Quinohemoprotein amine dehydrogenase subunit alpha</fullName>
    </submittedName>
</protein>
<evidence type="ECO:0000259" key="3">
    <source>
        <dbReference type="Pfam" id="PF09100"/>
    </source>
</evidence>
<reference evidence="5" key="2">
    <citation type="journal article" date="2023" name="Syst. Appl. Microbiol.">
        <title>Govania unica gen. nov., sp. nov., a rare biosphere bacterium that represents a novel family in the class Alphaproteobacteria.</title>
        <authorList>
            <person name="Vandamme P."/>
            <person name="Peeters C."/>
            <person name="Hettiarachchi A."/>
            <person name="Cnockaert M."/>
            <person name="Carlier A."/>
        </authorList>
    </citation>
    <scope>NUCLEOTIDE SEQUENCE</scope>
    <source>
        <strain evidence="5">LMG 31809</strain>
    </source>
</reference>
<dbReference type="EMBL" id="JANWOI010000001">
    <property type="protein sequence ID" value="MDA5192586.1"/>
    <property type="molecule type" value="Genomic_DNA"/>
</dbReference>
<dbReference type="InterPro" id="IPR015184">
    <property type="entry name" value="QH-AmDH_asu_dom_IV"/>
</dbReference>
<dbReference type="Gene3D" id="2.60.40.10">
    <property type="entry name" value="Immunoglobulins"/>
    <property type="match status" value="2"/>
</dbReference>
<dbReference type="SUPFAM" id="SSF46626">
    <property type="entry name" value="Cytochrome c"/>
    <property type="match status" value="2"/>
</dbReference>
<feature type="domain" description="Quinohemoprotein amine dehydrogenase alpha subunit" evidence="3">
    <location>
        <begin position="423"/>
        <end position="554"/>
    </location>
</feature>
<dbReference type="Proteomes" id="UP001141619">
    <property type="component" value="Unassembled WGS sequence"/>
</dbReference>
<feature type="domain" description="Quinohemoprotein amine dehydrogenase alpha subunit" evidence="4">
    <location>
        <begin position="222"/>
        <end position="332"/>
    </location>
</feature>
<name>A0A9X3Z5Y6_9PROT</name>
<dbReference type="GO" id="GO:0009055">
    <property type="term" value="F:electron transfer activity"/>
    <property type="evidence" value="ECO:0007669"/>
    <property type="project" value="InterPro"/>
</dbReference>
<dbReference type="PROSITE" id="PS51257">
    <property type="entry name" value="PROKAR_LIPOPROTEIN"/>
    <property type="match status" value="1"/>
</dbReference>
<dbReference type="SUPFAM" id="SSF69298">
    <property type="entry name" value="Quinohemoprotein amine dehydrogenase A chain, domain 3"/>
    <property type="match status" value="1"/>
</dbReference>
<dbReference type="InterPro" id="IPR009111">
    <property type="entry name" value="QH-AmDH_asu_dom2"/>
</dbReference>
<dbReference type="Gene3D" id="2.40.128.120">
    <property type="entry name" value="Quinohemoprotein amine dehydrogenase alpha subunit, domain 2"/>
    <property type="match status" value="1"/>
</dbReference>
<evidence type="ECO:0000259" key="1">
    <source>
        <dbReference type="Pfam" id="PF09098"/>
    </source>
</evidence>
<feature type="domain" description="Quinohemoprotein amine dehydrogenase alpha subunit haem binding" evidence="1">
    <location>
        <begin position="45"/>
        <end position="210"/>
    </location>
</feature>
<evidence type="ECO:0000259" key="4">
    <source>
        <dbReference type="Pfam" id="PF14930"/>
    </source>
</evidence>
<dbReference type="InterPro" id="IPR014756">
    <property type="entry name" value="Ig_E-set"/>
</dbReference>
<dbReference type="GO" id="GO:0020037">
    <property type="term" value="F:heme binding"/>
    <property type="evidence" value="ECO:0007669"/>
    <property type="project" value="InterPro"/>
</dbReference>
<dbReference type="NCBIfam" id="TIGR03908">
    <property type="entry name" value="QH_alpha"/>
    <property type="match status" value="1"/>
</dbReference>
<evidence type="ECO:0000313" key="5">
    <source>
        <dbReference type="EMBL" id="MDA5192586.1"/>
    </source>
</evidence>
<dbReference type="AlphaFoldDB" id="A0A9X3Z5Y6"/>
<dbReference type="Gene3D" id="1.10.760.10">
    <property type="entry name" value="Cytochrome c-like domain"/>
    <property type="match status" value="1"/>
</dbReference>
<evidence type="ECO:0000259" key="2">
    <source>
        <dbReference type="Pfam" id="PF09099"/>
    </source>
</evidence>
<accession>A0A9X3Z5Y6</accession>
<keyword evidence="6" id="KW-1185">Reference proteome</keyword>